<comment type="similarity">
    <text evidence="1">Belongs to the enoyl-CoA hydratase/isomerase family.</text>
</comment>
<dbReference type="CDD" id="cd03448">
    <property type="entry name" value="HDE_HSD"/>
    <property type="match status" value="1"/>
</dbReference>
<organism evidence="4 5">
    <name type="scientific">Arthrobacter ginsengisoli</name>
    <dbReference type="NCBI Taxonomy" id="1356565"/>
    <lineage>
        <taxon>Bacteria</taxon>
        <taxon>Bacillati</taxon>
        <taxon>Actinomycetota</taxon>
        <taxon>Actinomycetes</taxon>
        <taxon>Micrococcales</taxon>
        <taxon>Micrococcaceae</taxon>
        <taxon>Arthrobacter</taxon>
    </lineage>
</organism>
<proteinExistence type="inferred from homology"/>
<reference evidence="4 5" key="1">
    <citation type="submission" date="2023-07" db="EMBL/GenBank/DDBJ databases">
        <title>Sorghum-associated microbial communities from plants grown in Nebraska, USA.</title>
        <authorList>
            <person name="Schachtman D."/>
        </authorList>
    </citation>
    <scope>NUCLEOTIDE SEQUENCE [LARGE SCALE GENOMIC DNA]</scope>
    <source>
        <strain evidence="4 5">BE167</strain>
    </source>
</reference>
<dbReference type="Gene3D" id="3.10.129.10">
    <property type="entry name" value="Hotdog Thioesterase"/>
    <property type="match status" value="1"/>
</dbReference>
<dbReference type="Pfam" id="PF01575">
    <property type="entry name" value="MaoC_dehydratas"/>
    <property type="match status" value="1"/>
</dbReference>
<dbReference type="SUPFAM" id="SSF54637">
    <property type="entry name" value="Thioesterase/thiol ester dehydrase-isomerase"/>
    <property type="match status" value="2"/>
</dbReference>
<evidence type="ECO:0000313" key="4">
    <source>
        <dbReference type="EMBL" id="MDR7085037.1"/>
    </source>
</evidence>
<dbReference type="InterPro" id="IPR002539">
    <property type="entry name" value="MaoC-like_dom"/>
</dbReference>
<dbReference type="PANTHER" id="PTHR13078">
    <property type="entry name" value="PEROXISOMAL MULTIFUNCTIONAL ENZYME TYPE 2-RELATED"/>
    <property type="match status" value="1"/>
</dbReference>
<feature type="domain" description="MaoC-like" evidence="2">
    <location>
        <begin position="159"/>
        <end position="263"/>
    </location>
</feature>
<evidence type="ECO:0000313" key="5">
    <source>
        <dbReference type="Proteomes" id="UP001252243"/>
    </source>
</evidence>
<name>A0ABU1UIL5_9MICC</name>
<dbReference type="InterPro" id="IPR029069">
    <property type="entry name" value="HotDog_dom_sf"/>
</dbReference>
<evidence type="ECO:0000259" key="2">
    <source>
        <dbReference type="Pfam" id="PF01575"/>
    </source>
</evidence>
<keyword evidence="5" id="KW-1185">Reference proteome</keyword>
<dbReference type="PANTHER" id="PTHR13078:SF56">
    <property type="entry name" value="PEROXISOMAL MULTIFUNCTIONAL ENZYME TYPE 2"/>
    <property type="match status" value="1"/>
</dbReference>
<sequence length="286" mass="30766">MALNLQSVGRENGPHTLQWTERDTLLYAVSVGAGQDPVSELSMTTENSDGLPQRVLPSFGVVMGQQVLRPDIGDFDRSKLVHAEQHFELHRPLTATGAASVTAKVSAIHDKGSGALVWTETTSMDAGTGEPLLTARSASFIRGEGNFGGERGTAVTWEAPQSKPDYELLMPTRPEQALLYRLNGDRNPLHSDPKFAAQGGFDLPILHGMCTFGFSCRALVATVADGDSRRLTSMGGRFSSPVWPGDALTVHIWKDNEDVLFRTLRSDGTVVIDHGRAKLSGPAGSD</sequence>
<dbReference type="Proteomes" id="UP001252243">
    <property type="component" value="Unassembled WGS sequence"/>
</dbReference>
<feature type="domain" description="Peroxisomal multifunctional enzyme type 2-like N-terminal" evidence="3">
    <location>
        <begin position="18"/>
        <end position="143"/>
    </location>
</feature>
<accession>A0ABU1UIL5</accession>
<gene>
    <name evidence="4" type="ORF">J2X01_004357</name>
</gene>
<dbReference type="InterPro" id="IPR054357">
    <property type="entry name" value="MFE-2_N"/>
</dbReference>
<evidence type="ECO:0000259" key="3">
    <source>
        <dbReference type="Pfam" id="PF22622"/>
    </source>
</evidence>
<comment type="caution">
    <text evidence="4">The sequence shown here is derived from an EMBL/GenBank/DDBJ whole genome shotgun (WGS) entry which is preliminary data.</text>
</comment>
<protein>
    <submittedName>
        <fullName evidence="4">Acyl dehydratase</fullName>
    </submittedName>
</protein>
<dbReference type="RefSeq" id="WP_310062385.1">
    <property type="nucleotide sequence ID" value="NZ_JAVDVQ010000043.1"/>
</dbReference>
<dbReference type="Pfam" id="PF22622">
    <property type="entry name" value="MFE-2_hydrat-2_N"/>
    <property type="match status" value="1"/>
</dbReference>
<evidence type="ECO:0000256" key="1">
    <source>
        <dbReference type="ARBA" id="ARBA00005254"/>
    </source>
</evidence>
<dbReference type="EMBL" id="JAVDVQ010000043">
    <property type="protein sequence ID" value="MDR7085037.1"/>
    <property type="molecule type" value="Genomic_DNA"/>
</dbReference>